<dbReference type="GO" id="GO:0009097">
    <property type="term" value="P:isoleucine biosynthetic process"/>
    <property type="evidence" value="ECO:0007669"/>
    <property type="project" value="TreeGrafter"/>
</dbReference>
<evidence type="ECO:0000259" key="4">
    <source>
        <dbReference type="Pfam" id="PF00205"/>
    </source>
</evidence>
<dbReference type="PANTHER" id="PTHR18968">
    <property type="entry name" value="THIAMINE PYROPHOSPHATE ENZYMES"/>
    <property type="match status" value="1"/>
</dbReference>
<dbReference type="GO" id="GO:0003984">
    <property type="term" value="F:acetolactate synthase activity"/>
    <property type="evidence" value="ECO:0007669"/>
    <property type="project" value="TreeGrafter"/>
</dbReference>
<proteinExistence type="inferred from homology"/>
<dbReference type="GO" id="GO:0050660">
    <property type="term" value="F:flavin adenine dinucleotide binding"/>
    <property type="evidence" value="ECO:0007669"/>
    <property type="project" value="TreeGrafter"/>
</dbReference>
<protein>
    <submittedName>
        <fullName evidence="7">Acetolactate synthase-1/2/3 large subunit</fullName>
    </submittedName>
</protein>
<comment type="similarity">
    <text evidence="1 3">Belongs to the TPP enzyme family.</text>
</comment>
<evidence type="ECO:0000259" key="5">
    <source>
        <dbReference type="Pfam" id="PF02775"/>
    </source>
</evidence>
<dbReference type="SUPFAM" id="SSF52467">
    <property type="entry name" value="DHS-like NAD/FAD-binding domain"/>
    <property type="match status" value="1"/>
</dbReference>
<dbReference type="InterPro" id="IPR000399">
    <property type="entry name" value="TPP-bd_CS"/>
</dbReference>
<dbReference type="InterPro" id="IPR029035">
    <property type="entry name" value="DHS-like_NAD/FAD-binding_dom"/>
</dbReference>
<dbReference type="Proteomes" id="UP000294911">
    <property type="component" value="Unassembled WGS sequence"/>
</dbReference>
<evidence type="ECO:0000256" key="1">
    <source>
        <dbReference type="ARBA" id="ARBA00007812"/>
    </source>
</evidence>
<evidence type="ECO:0000256" key="3">
    <source>
        <dbReference type="RuleBase" id="RU362132"/>
    </source>
</evidence>
<dbReference type="EMBL" id="SLXQ01000022">
    <property type="protein sequence ID" value="TCP43439.1"/>
    <property type="molecule type" value="Genomic_DNA"/>
</dbReference>
<feature type="domain" description="Thiamine pyrophosphate enzyme central" evidence="4">
    <location>
        <begin position="193"/>
        <end position="322"/>
    </location>
</feature>
<dbReference type="GO" id="GO:0000287">
    <property type="term" value="F:magnesium ion binding"/>
    <property type="evidence" value="ECO:0007669"/>
    <property type="project" value="InterPro"/>
</dbReference>
<dbReference type="OrthoDB" id="4959782at2"/>
<dbReference type="Pfam" id="PF02776">
    <property type="entry name" value="TPP_enzyme_N"/>
    <property type="match status" value="1"/>
</dbReference>
<dbReference type="Pfam" id="PF00205">
    <property type="entry name" value="TPP_enzyme_M"/>
    <property type="match status" value="1"/>
</dbReference>
<organism evidence="7 8">
    <name type="scientific">Tamaricihabitans halophyticus</name>
    <dbReference type="NCBI Taxonomy" id="1262583"/>
    <lineage>
        <taxon>Bacteria</taxon>
        <taxon>Bacillati</taxon>
        <taxon>Actinomycetota</taxon>
        <taxon>Actinomycetes</taxon>
        <taxon>Pseudonocardiales</taxon>
        <taxon>Pseudonocardiaceae</taxon>
        <taxon>Tamaricihabitans</taxon>
    </lineage>
</organism>
<reference evidence="7 8" key="1">
    <citation type="submission" date="2019-03" db="EMBL/GenBank/DDBJ databases">
        <title>Genomic Encyclopedia of Type Strains, Phase IV (KMG-IV): sequencing the most valuable type-strain genomes for metagenomic binning, comparative biology and taxonomic classification.</title>
        <authorList>
            <person name="Goeker M."/>
        </authorList>
    </citation>
    <scope>NUCLEOTIDE SEQUENCE [LARGE SCALE GENOMIC DNA]</scope>
    <source>
        <strain evidence="7 8">DSM 45765</strain>
    </source>
</reference>
<comment type="caution">
    <text evidence="7">The sequence shown here is derived from an EMBL/GenBank/DDBJ whole genome shotgun (WGS) entry which is preliminary data.</text>
</comment>
<dbReference type="InterPro" id="IPR012001">
    <property type="entry name" value="Thiamin_PyroP_enz_TPP-bd_dom"/>
</dbReference>
<dbReference type="PANTHER" id="PTHR18968:SF120">
    <property type="entry name" value="ACETOLACTATE SYNTHASE LARGE SUBUNIT"/>
    <property type="match status" value="1"/>
</dbReference>
<dbReference type="InterPro" id="IPR012000">
    <property type="entry name" value="Thiamin_PyroP_enz_cen_dom"/>
</dbReference>
<accession>A0A4R2Q4P2</accession>
<dbReference type="GO" id="GO:0009099">
    <property type="term" value="P:L-valine biosynthetic process"/>
    <property type="evidence" value="ECO:0007669"/>
    <property type="project" value="TreeGrafter"/>
</dbReference>
<dbReference type="Gene3D" id="3.40.50.970">
    <property type="match status" value="2"/>
</dbReference>
<keyword evidence="2 3" id="KW-0786">Thiamine pyrophosphate</keyword>
<dbReference type="AlphaFoldDB" id="A0A4R2Q4P2"/>
<dbReference type="Pfam" id="PF02775">
    <property type="entry name" value="TPP_enzyme_C"/>
    <property type="match status" value="1"/>
</dbReference>
<name>A0A4R2Q4P2_9PSEU</name>
<sequence>MSDDMIPAADAVADLLVEAGVRRAYTVPGESFLPLLEAFERHPELRLISTRHESGAAFMAEADGKLTGVPAVVMATRGVGAANLTIGLHTARQDSTPMLALLGQVETTYLGNEGFQEVDLPSFLGEITTFAATVQRSDRVAQTVARALARASTGRRGPAAVALPSDVLDGSCAPQAPLLGARASAAEHADVLEIARRLAAAKQPVVIAGQGSSPTEVTALARAFGLGVYAAFRRQDCFPNDDEHYLGHLTLGAPPESLASLAEADLVLVLGERLDETTTQGYTMPAAGSTVVHVHPDPAVLGVHQRAELAVAADPGVLCAQLLAVADQVEVAEKDAWWRWGHETYRRIAEASAAPGETGLHPGMVIDAVQHAAEPGTVVVNDAGNFSVYLHRQWVFREQGTQAAPISGAMGYAVPGAIGAALARPDRPVLGVAGDGGFLMTAVELETAVRIGAPVKLLVLQNGLYGTIAMHQAMAGNQVSGCGIDPVDIAGLARSLGAHGIEVDDAAGLPDAARELWAHEGPAVLVARTDSDVIAPGKSLRAIAAARR</sequence>
<dbReference type="FunFam" id="3.40.50.970:FF:000007">
    <property type="entry name" value="Acetolactate synthase"/>
    <property type="match status" value="1"/>
</dbReference>
<gene>
    <name evidence="7" type="ORF">EV191_12253</name>
</gene>
<feature type="domain" description="Thiamine pyrophosphate enzyme TPP-binding" evidence="5">
    <location>
        <begin position="382"/>
        <end position="526"/>
    </location>
</feature>
<dbReference type="Gene3D" id="3.40.50.1220">
    <property type="entry name" value="TPP-binding domain"/>
    <property type="match status" value="1"/>
</dbReference>
<dbReference type="PROSITE" id="PS00187">
    <property type="entry name" value="TPP_ENZYMES"/>
    <property type="match status" value="1"/>
</dbReference>
<dbReference type="GO" id="GO:0005948">
    <property type="term" value="C:acetolactate synthase complex"/>
    <property type="evidence" value="ECO:0007669"/>
    <property type="project" value="TreeGrafter"/>
</dbReference>
<dbReference type="GO" id="GO:0030976">
    <property type="term" value="F:thiamine pyrophosphate binding"/>
    <property type="evidence" value="ECO:0007669"/>
    <property type="project" value="InterPro"/>
</dbReference>
<dbReference type="SUPFAM" id="SSF52518">
    <property type="entry name" value="Thiamin diphosphate-binding fold (THDP-binding)"/>
    <property type="match status" value="2"/>
</dbReference>
<evidence type="ECO:0000259" key="6">
    <source>
        <dbReference type="Pfam" id="PF02776"/>
    </source>
</evidence>
<feature type="domain" description="Thiamine pyrophosphate enzyme N-terminal TPP-binding" evidence="6">
    <location>
        <begin position="8"/>
        <end position="119"/>
    </location>
</feature>
<evidence type="ECO:0000313" key="8">
    <source>
        <dbReference type="Proteomes" id="UP000294911"/>
    </source>
</evidence>
<evidence type="ECO:0000313" key="7">
    <source>
        <dbReference type="EMBL" id="TCP43439.1"/>
    </source>
</evidence>
<dbReference type="InterPro" id="IPR011766">
    <property type="entry name" value="TPP_enzyme_TPP-bd"/>
</dbReference>
<dbReference type="InterPro" id="IPR045229">
    <property type="entry name" value="TPP_enz"/>
</dbReference>
<dbReference type="CDD" id="cd00568">
    <property type="entry name" value="TPP_enzymes"/>
    <property type="match status" value="1"/>
</dbReference>
<dbReference type="InterPro" id="IPR029061">
    <property type="entry name" value="THDP-binding"/>
</dbReference>
<dbReference type="CDD" id="cd07035">
    <property type="entry name" value="TPP_PYR_POX_like"/>
    <property type="match status" value="1"/>
</dbReference>
<evidence type="ECO:0000256" key="2">
    <source>
        <dbReference type="ARBA" id="ARBA00023052"/>
    </source>
</evidence>
<keyword evidence="8" id="KW-1185">Reference proteome</keyword>
<dbReference type="RefSeq" id="WP_132880762.1">
    <property type="nucleotide sequence ID" value="NZ_SLXQ01000022.1"/>
</dbReference>